<proteinExistence type="predicted"/>
<evidence type="ECO:0008006" key="4">
    <source>
        <dbReference type="Google" id="ProtNLM"/>
    </source>
</evidence>
<reference evidence="2 3" key="1">
    <citation type="journal article" date="2019" name="Int. J. Syst. Evol. Microbiol.">
        <title>The Global Catalogue of Microorganisms (GCM) 10K type strain sequencing project: providing services to taxonomists for standard genome sequencing and annotation.</title>
        <authorList>
            <consortium name="The Broad Institute Genomics Platform"/>
            <consortium name="The Broad Institute Genome Sequencing Center for Infectious Disease"/>
            <person name="Wu L."/>
            <person name="Ma J."/>
        </authorList>
    </citation>
    <scope>NUCLEOTIDE SEQUENCE [LARGE SCALE GENOMIC DNA]</scope>
    <source>
        <strain evidence="2 3">JCM 3146</strain>
    </source>
</reference>
<protein>
    <recommendedName>
        <fullName evidence="4">Alkaline shock response membrane anchor protein AmaP</fullName>
    </recommendedName>
</protein>
<keyword evidence="1" id="KW-0812">Transmembrane</keyword>
<keyword evidence="1" id="KW-0472">Membrane</keyword>
<evidence type="ECO:0000256" key="1">
    <source>
        <dbReference type="SAM" id="Phobius"/>
    </source>
</evidence>
<evidence type="ECO:0000313" key="2">
    <source>
        <dbReference type="EMBL" id="GAA0338978.1"/>
    </source>
</evidence>
<dbReference type="EMBL" id="BAAABM010000019">
    <property type="protein sequence ID" value="GAA0338978.1"/>
    <property type="molecule type" value="Genomic_DNA"/>
</dbReference>
<feature type="transmembrane region" description="Helical" evidence="1">
    <location>
        <begin position="16"/>
        <end position="38"/>
    </location>
</feature>
<comment type="caution">
    <text evidence="2">The sequence shown here is derived from an EMBL/GenBank/DDBJ whole genome shotgun (WGS) entry which is preliminary data.</text>
</comment>
<accession>A0ABN0WII2</accession>
<name>A0ABN0WII2_9ACTN</name>
<gene>
    <name evidence="2" type="ORF">GCM10010151_30780</name>
</gene>
<organism evidence="2 3">
    <name type="scientific">Actinoallomurus spadix</name>
    <dbReference type="NCBI Taxonomy" id="79912"/>
    <lineage>
        <taxon>Bacteria</taxon>
        <taxon>Bacillati</taxon>
        <taxon>Actinomycetota</taxon>
        <taxon>Actinomycetes</taxon>
        <taxon>Streptosporangiales</taxon>
        <taxon>Thermomonosporaceae</taxon>
        <taxon>Actinoallomurus</taxon>
    </lineage>
</organism>
<sequence length="142" mass="15297">MPITDRATRTFVDGHVWFWAPLAAAAVVVGTLALYWLITQAATGTRRAIRLEDDPREGITALPAHVVGDALRNDLLDSPGVRSVAVRLAGTPARPCLLLTMTLEPGAAPAGIDDLLHPALRRLRQSLQTPELPAVVRIRTGR</sequence>
<keyword evidence="3" id="KW-1185">Reference proteome</keyword>
<evidence type="ECO:0000313" key="3">
    <source>
        <dbReference type="Proteomes" id="UP001501822"/>
    </source>
</evidence>
<keyword evidence="1" id="KW-1133">Transmembrane helix</keyword>
<dbReference type="Proteomes" id="UP001501822">
    <property type="component" value="Unassembled WGS sequence"/>
</dbReference>